<keyword evidence="2" id="KW-1185">Reference proteome</keyword>
<dbReference type="GeneID" id="30011447"/>
<evidence type="ECO:0000313" key="1">
    <source>
        <dbReference type="EMBL" id="OAP58189.1"/>
    </source>
</evidence>
<dbReference type="EMBL" id="LVYI01000006">
    <property type="protein sequence ID" value="OAP58189.1"/>
    <property type="molecule type" value="Genomic_DNA"/>
</dbReference>
<protein>
    <submittedName>
        <fullName evidence="1">Uncharacterized protein</fullName>
    </submittedName>
</protein>
<sequence length="166" mass="18455">MPDRQTAPKCEKQINDGNRLIEVELTLKQVPSAKIIHSIVWLIKSADSAPQTAAKGACQPLGAEPAVQRVWMFEKQTVRCSHERIFRSSSTYHPNGPCLEEAPFLDSGIIVHRQTLAEPQPKWYIMIGHREDISFARIDTASLPITSSGKRAHSVTMPLQGEKDSA</sequence>
<proteinExistence type="predicted"/>
<evidence type="ECO:0000313" key="2">
    <source>
        <dbReference type="Proteomes" id="UP000078343"/>
    </source>
</evidence>
<reference evidence="1 2" key="1">
    <citation type="submission" date="2016-04" db="EMBL/GenBank/DDBJ databases">
        <title>Draft genome of Fonsecaea erecta CBS 125763.</title>
        <authorList>
            <person name="Weiss V.A."/>
            <person name="Vicente V.A."/>
            <person name="Raittz R.T."/>
            <person name="Moreno L.F."/>
            <person name="De Souza E.M."/>
            <person name="Pedrosa F.O."/>
            <person name="Steffens M.B."/>
            <person name="Faoro H."/>
            <person name="Tadra-Sfeir M.Z."/>
            <person name="Najafzadeh M.J."/>
            <person name="Felipe M.S."/>
            <person name="Teixeira M."/>
            <person name="Sun J."/>
            <person name="Xi L."/>
            <person name="Gomes R."/>
            <person name="De Azevedo C.M."/>
            <person name="Salgado C.G."/>
            <person name="Da Silva M.B."/>
            <person name="Nascimento M.F."/>
            <person name="Queiroz-Telles F."/>
            <person name="Attili D.S."/>
            <person name="Gorbushina A."/>
        </authorList>
    </citation>
    <scope>NUCLEOTIDE SEQUENCE [LARGE SCALE GENOMIC DNA]</scope>
    <source>
        <strain evidence="1 2">CBS 125763</strain>
    </source>
</reference>
<gene>
    <name evidence="1" type="ORF">AYL99_07279</name>
</gene>
<dbReference type="AlphaFoldDB" id="A0A178ZEH9"/>
<accession>A0A178ZEH9</accession>
<dbReference type="Proteomes" id="UP000078343">
    <property type="component" value="Unassembled WGS sequence"/>
</dbReference>
<dbReference type="RefSeq" id="XP_018691556.1">
    <property type="nucleotide sequence ID" value="XM_018838788.1"/>
</dbReference>
<comment type="caution">
    <text evidence="1">The sequence shown here is derived from an EMBL/GenBank/DDBJ whole genome shotgun (WGS) entry which is preliminary data.</text>
</comment>
<name>A0A178ZEH9_9EURO</name>
<organism evidence="1 2">
    <name type="scientific">Fonsecaea erecta</name>
    <dbReference type="NCBI Taxonomy" id="1367422"/>
    <lineage>
        <taxon>Eukaryota</taxon>
        <taxon>Fungi</taxon>
        <taxon>Dikarya</taxon>
        <taxon>Ascomycota</taxon>
        <taxon>Pezizomycotina</taxon>
        <taxon>Eurotiomycetes</taxon>
        <taxon>Chaetothyriomycetidae</taxon>
        <taxon>Chaetothyriales</taxon>
        <taxon>Herpotrichiellaceae</taxon>
        <taxon>Fonsecaea</taxon>
    </lineage>
</organism>